<dbReference type="PANTHER" id="PTHR43767:SF1">
    <property type="entry name" value="NONRIBOSOMAL PEPTIDE SYNTHASE PES1 (EUROFUNG)-RELATED"/>
    <property type="match status" value="1"/>
</dbReference>
<evidence type="ECO:0000313" key="6">
    <source>
        <dbReference type="EMBL" id="SDI26179.1"/>
    </source>
</evidence>
<dbReference type="GO" id="GO:0016878">
    <property type="term" value="F:acid-thiol ligase activity"/>
    <property type="evidence" value="ECO:0007669"/>
    <property type="project" value="UniProtKB-ARBA"/>
</dbReference>
<accession>A0A0D1Y2U3</accession>
<dbReference type="EMBL" id="FNED01000002">
    <property type="protein sequence ID" value="SDI26179.1"/>
    <property type="molecule type" value="Genomic_DNA"/>
</dbReference>
<dbReference type="NCBIfam" id="NF004837">
    <property type="entry name" value="PRK06187.1"/>
    <property type="match status" value="1"/>
</dbReference>
<evidence type="ECO:0000259" key="3">
    <source>
        <dbReference type="Pfam" id="PF00501"/>
    </source>
</evidence>
<evidence type="ECO:0000259" key="4">
    <source>
        <dbReference type="Pfam" id="PF13193"/>
    </source>
</evidence>
<dbReference type="Gene3D" id="3.40.50.12780">
    <property type="entry name" value="N-terminal domain of ligase-like"/>
    <property type="match status" value="1"/>
</dbReference>
<protein>
    <submittedName>
        <fullName evidence="5">AMP-dependent synthetase</fullName>
    </submittedName>
    <submittedName>
        <fullName evidence="6">Long-chain acyl-CoA synthetase</fullName>
    </submittedName>
</protein>
<reference evidence="5 7" key="1">
    <citation type="submission" date="2015-07" db="EMBL/GenBank/DDBJ databases">
        <title>Fjat-14205 dsm 2895.</title>
        <authorList>
            <person name="Liu B."/>
            <person name="Wang J."/>
            <person name="Zhu Y."/>
            <person name="Liu G."/>
            <person name="Chen Q."/>
            <person name="Chen Z."/>
            <person name="Lan J."/>
            <person name="Che J."/>
            <person name="Ge C."/>
            <person name="Shi H."/>
            <person name="Pan Z."/>
            <person name="Liu X."/>
        </authorList>
    </citation>
    <scope>NUCLEOTIDE SEQUENCE [LARGE SCALE GENOMIC DNA]</scope>
    <source>
        <strain evidence="5 7">DSM 2895</strain>
    </source>
</reference>
<dbReference type="PATRIC" id="fig|47500.8.peg.1381"/>
<dbReference type="InterPro" id="IPR050237">
    <property type="entry name" value="ATP-dep_AMP-bd_enzyme"/>
</dbReference>
<reference evidence="6 8" key="2">
    <citation type="submission" date="2016-10" db="EMBL/GenBank/DDBJ databases">
        <authorList>
            <person name="de Groot N.N."/>
        </authorList>
    </citation>
    <scope>NUCLEOTIDE SEQUENCE [LARGE SCALE GENOMIC DNA]</scope>
    <source>
        <strain evidence="6 8">DSM 2895</strain>
    </source>
</reference>
<dbReference type="Proteomes" id="UP000037269">
    <property type="component" value="Unassembled WGS sequence"/>
</dbReference>
<sequence>MSTFDILLQHVEHQPEKAVTIYGGHETSYLQLTQMARRLGGYFRSKGLKQGDVVALLLGNSDMFVTCYFACQAAGVSVLPINTRLAPREIEYILNHSRAKLLVYGQEFNETVEELMPSIPLIQHFIHVEGPETLRGTSIGQAIHESDEVAVIPFQDDDTAVIFYTSGTTGKPKGVMLSHKNCKAIAKMWREAMDLEKSERVLIVAPLFHCAAAHVFMLPTIQAGGTLVIEKGFSPKQTMEAVQRYDVTLFFGVPAMYTLLLNQPDLHTLHVPHLRMLTYGAAPMPYELIKKVKQIFPQAKVQNLYGQTENAPGATTLKDPHALSKVGSVGQPLPGCQVRIVDDEGFEVPVGEVGEIIIKGPHVMKGYLNNPEATALTMREDWMLSGDLGRMDDEGFLYIVDRKKDMIIRGGENIYPIEVEEVLFEIPAVLEAAVIGIPHEIYGEVPKAYVVIKDGNGLTEEEVIAFCEKRLAKYKVPFHVEFLDALPRNASGKVLKTVLRQQEGV</sequence>
<feature type="domain" description="AMP-dependent synthetase/ligase" evidence="3">
    <location>
        <begin position="9"/>
        <end position="368"/>
    </location>
</feature>
<dbReference type="RefSeq" id="WP_043063966.1">
    <property type="nucleotide sequence ID" value="NZ_BJOA01000225.1"/>
</dbReference>
<evidence type="ECO:0000256" key="2">
    <source>
        <dbReference type="ARBA" id="ARBA00022598"/>
    </source>
</evidence>
<dbReference type="Pfam" id="PF13193">
    <property type="entry name" value="AMP-binding_C"/>
    <property type="match status" value="1"/>
</dbReference>
<dbReference type="InterPro" id="IPR020459">
    <property type="entry name" value="AMP-binding"/>
</dbReference>
<dbReference type="PRINTS" id="PR00154">
    <property type="entry name" value="AMPBINDING"/>
</dbReference>
<keyword evidence="2" id="KW-0436">Ligase</keyword>
<dbReference type="CDD" id="cd17631">
    <property type="entry name" value="FACL_FadD13-like"/>
    <property type="match status" value="1"/>
</dbReference>
<organism evidence="5 7">
    <name type="scientific">Aneurinibacillus migulanus</name>
    <name type="common">Bacillus migulanus</name>
    <dbReference type="NCBI Taxonomy" id="47500"/>
    <lineage>
        <taxon>Bacteria</taxon>
        <taxon>Bacillati</taxon>
        <taxon>Bacillota</taxon>
        <taxon>Bacilli</taxon>
        <taxon>Bacillales</taxon>
        <taxon>Paenibacillaceae</taxon>
        <taxon>Aneurinibacillus group</taxon>
        <taxon>Aneurinibacillus</taxon>
    </lineage>
</organism>
<proteinExistence type="inferred from homology"/>
<evidence type="ECO:0000256" key="1">
    <source>
        <dbReference type="ARBA" id="ARBA00006432"/>
    </source>
</evidence>
<dbReference type="OrthoDB" id="9757771at2"/>
<dbReference type="InterPro" id="IPR045851">
    <property type="entry name" value="AMP-bd_C_sf"/>
</dbReference>
<dbReference type="FunFam" id="3.30.300.30:FF:000008">
    <property type="entry name" value="2,3-dihydroxybenzoate-AMP ligase"/>
    <property type="match status" value="1"/>
</dbReference>
<keyword evidence="7" id="KW-1185">Reference proteome</keyword>
<evidence type="ECO:0000313" key="7">
    <source>
        <dbReference type="Proteomes" id="UP000037269"/>
    </source>
</evidence>
<dbReference type="Pfam" id="PF00501">
    <property type="entry name" value="AMP-binding"/>
    <property type="match status" value="1"/>
</dbReference>
<dbReference type="PROSITE" id="PS00455">
    <property type="entry name" value="AMP_BINDING"/>
    <property type="match status" value="1"/>
</dbReference>
<dbReference type="GeneID" id="42306115"/>
<feature type="domain" description="AMP-binding enzyme C-terminal" evidence="4">
    <location>
        <begin position="418"/>
        <end position="493"/>
    </location>
</feature>
<comment type="similarity">
    <text evidence="1">Belongs to the ATP-dependent AMP-binding enzyme family.</text>
</comment>
<dbReference type="InterPro" id="IPR025110">
    <property type="entry name" value="AMP-bd_C"/>
</dbReference>
<dbReference type="EMBL" id="LGUG01000004">
    <property type="protein sequence ID" value="KON96281.1"/>
    <property type="molecule type" value="Genomic_DNA"/>
</dbReference>
<dbReference type="PANTHER" id="PTHR43767">
    <property type="entry name" value="LONG-CHAIN-FATTY-ACID--COA LIGASE"/>
    <property type="match status" value="1"/>
</dbReference>
<evidence type="ECO:0000313" key="8">
    <source>
        <dbReference type="Proteomes" id="UP000182836"/>
    </source>
</evidence>
<dbReference type="InterPro" id="IPR000873">
    <property type="entry name" value="AMP-dep_synth/lig_dom"/>
</dbReference>
<dbReference type="SUPFAM" id="SSF56801">
    <property type="entry name" value="Acetyl-CoA synthetase-like"/>
    <property type="match status" value="1"/>
</dbReference>
<dbReference type="InterPro" id="IPR020845">
    <property type="entry name" value="AMP-binding_CS"/>
</dbReference>
<name>A0A0D1Y2U3_ANEMI</name>
<dbReference type="AlphaFoldDB" id="A0A0D1Y2U3"/>
<dbReference type="InterPro" id="IPR042099">
    <property type="entry name" value="ANL_N_sf"/>
</dbReference>
<gene>
    <name evidence="5" type="ORF">AF333_13135</name>
    <name evidence="6" type="ORF">SAMN04487909_102316</name>
</gene>
<evidence type="ECO:0000313" key="5">
    <source>
        <dbReference type="EMBL" id="KON96281.1"/>
    </source>
</evidence>
<dbReference type="STRING" id="47500.AF333_13135"/>
<dbReference type="Proteomes" id="UP000182836">
    <property type="component" value="Unassembled WGS sequence"/>
</dbReference>
<dbReference type="Gene3D" id="3.30.300.30">
    <property type="match status" value="1"/>
</dbReference>